<reference evidence="2 3" key="1">
    <citation type="submission" date="2017-09" db="EMBL/GenBank/DDBJ databases">
        <title>Mesorhizobum sanjuanii sp. nov. isolated from nodules of Lotus tenuis in saline-alkaline lowlands of Flooding Pampa.</title>
        <authorList>
            <person name="Sannazzaro A.I."/>
            <person name="Torres Tejerizo G.A."/>
            <person name="Fontana F."/>
            <person name="Cumpa Velazquez L.M."/>
            <person name="Hansen L."/>
            <person name="Pistorio M."/>
            <person name="Estrella M.J."/>
        </authorList>
    </citation>
    <scope>NUCLEOTIDE SEQUENCE [LARGE SCALE GENOMIC DNA]</scope>
    <source>
        <strain evidence="2 3">BSA136</strain>
    </source>
</reference>
<comment type="caution">
    <text evidence="2">The sequence shown here is derived from an EMBL/GenBank/DDBJ whole genome shotgun (WGS) entry which is preliminary data.</text>
</comment>
<keyword evidence="1" id="KW-0812">Transmembrane</keyword>
<name>A0A2A6FLN5_9HYPH</name>
<keyword evidence="1" id="KW-1133">Transmembrane helix</keyword>
<keyword evidence="1" id="KW-0472">Membrane</keyword>
<accession>A0A2A6FLN5</accession>
<proteinExistence type="predicted"/>
<feature type="transmembrane region" description="Helical" evidence="1">
    <location>
        <begin position="20"/>
        <end position="40"/>
    </location>
</feature>
<dbReference type="EMBL" id="NWQG01000006">
    <property type="protein sequence ID" value="PDQ22859.1"/>
    <property type="molecule type" value="Genomic_DNA"/>
</dbReference>
<dbReference type="Proteomes" id="UP000219182">
    <property type="component" value="Unassembled WGS sequence"/>
</dbReference>
<dbReference type="AlphaFoldDB" id="A0A2A6FLN5"/>
<organism evidence="2 3">
    <name type="scientific">Mesorhizobium sanjuanii</name>
    <dbReference type="NCBI Taxonomy" id="2037900"/>
    <lineage>
        <taxon>Bacteria</taxon>
        <taxon>Pseudomonadati</taxon>
        <taxon>Pseudomonadota</taxon>
        <taxon>Alphaproteobacteria</taxon>
        <taxon>Hyphomicrobiales</taxon>
        <taxon>Phyllobacteriaceae</taxon>
        <taxon>Mesorhizobium</taxon>
    </lineage>
</organism>
<protein>
    <submittedName>
        <fullName evidence="2">Uncharacterized protein</fullName>
    </submittedName>
</protein>
<evidence type="ECO:0000256" key="1">
    <source>
        <dbReference type="SAM" id="Phobius"/>
    </source>
</evidence>
<evidence type="ECO:0000313" key="3">
    <source>
        <dbReference type="Proteomes" id="UP000219182"/>
    </source>
</evidence>
<evidence type="ECO:0000313" key="2">
    <source>
        <dbReference type="EMBL" id="PDQ22859.1"/>
    </source>
</evidence>
<gene>
    <name evidence="2" type="ORF">CN311_01225</name>
</gene>
<keyword evidence="3" id="KW-1185">Reference proteome</keyword>
<sequence>MSTNGMESWAVDLKDVGAIYPFQGSEVLMVIIGLVFWIGWHVLQTRHENAEIEADMAADRSGDETREAIDRY</sequence>
<dbReference type="RefSeq" id="WP_006330135.1">
    <property type="nucleotide sequence ID" value="NZ_NWQG01000006.1"/>
</dbReference>